<accession>A0A2H4UUW8</accession>
<feature type="region of interest" description="Disordered" evidence="1">
    <location>
        <begin position="1"/>
        <end position="25"/>
    </location>
</feature>
<gene>
    <name evidence="2" type="ORF">BMW23_0677</name>
</gene>
<keyword evidence="3" id="KW-1185">Reference proteome</keyword>
<dbReference type="EMBL" id="MF782455">
    <property type="protein sequence ID" value="ATZ80723.1"/>
    <property type="molecule type" value="Genomic_DNA"/>
</dbReference>
<evidence type="ECO:0000256" key="1">
    <source>
        <dbReference type="SAM" id="MobiDB-lite"/>
    </source>
</evidence>
<dbReference type="Proteomes" id="UP000240325">
    <property type="component" value="Segment"/>
</dbReference>
<protein>
    <submittedName>
        <fullName evidence="2">Uncharacterized protein</fullName>
    </submittedName>
</protein>
<evidence type="ECO:0000313" key="2">
    <source>
        <dbReference type="EMBL" id="ATZ80723.1"/>
    </source>
</evidence>
<proteinExistence type="predicted"/>
<name>A0A2H4UUW8_9VIRU</name>
<organism evidence="2">
    <name type="scientific">Bodo saltans virus</name>
    <dbReference type="NCBI Taxonomy" id="2024608"/>
    <lineage>
        <taxon>Viruses</taxon>
        <taxon>Varidnaviria</taxon>
        <taxon>Bamfordvirae</taxon>
        <taxon>Nucleocytoviricota</taxon>
        <taxon>Megaviricetes</taxon>
        <taxon>Imitervirales</taxon>
        <taxon>Mimiviridae</taxon>
        <taxon>Klosneuvirinae</taxon>
        <taxon>Theiavirus</taxon>
        <taxon>Theiavirus salishense</taxon>
    </lineage>
</organism>
<reference evidence="2" key="1">
    <citation type="journal article" date="2017" name="Elife">
        <title>The kinetoplastid-infecting Bodo saltans virus (BsV), a window into the most abundant giant viruses in the sea.</title>
        <authorList>
            <person name="Deeg C.M."/>
            <person name="Chow C.-E.T."/>
            <person name="Suttle C.A."/>
        </authorList>
    </citation>
    <scope>NUCLEOTIDE SEQUENCE</scope>
    <source>
        <strain evidence="2">NG1</strain>
    </source>
</reference>
<evidence type="ECO:0000313" key="3">
    <source>
        <dbReference type="Proteomes" id="UP000240325"/>
    </source>
</evidence>
<sequence length="296" mass="33528">MQKFTQSTPNTINQSKNNYNVNTPLNKSFEPNKPLIEQNDNINKGELLHNNVNEKVLLERVVDYRINIHTKDRDISRFPSIFDMKVSLGNSNFTAKIEKSFNNVKYVTLNYITLPRTMAIDVSNIDVGTSSYNIYPTSSSFKSPAAANPLNIMYTLNNHPYLILKVSELVTDNYLGTNSLIDRDSFIIYPDQNLGDMYGWKPKRTTIVFPNSALGNLSKLSLQLFDEQGNKLSIYDQLGNDIMATNITGTTTKFNAYVSAHDTVTAVNYTNNMTQILYDFTFGIIENEINTCTSFN</sequence>